<feature type="transmembrane region" description="Helical" evidence="1">
    <location>
        <begin position="68"/>
        <end position="88"/>
    </location>
</feature>
<dbReference type="Proteomes" id="UP000824189">
    <property type="component" value="Unassembled WGS sequence"/>
</dbReference>
<feature type="transmembrane region" description="Helical" evidence="1">
    <location>
        <begin position="29"/>
        <end position="47"/>
    </location>
</feature>
<comment type="caution">
    <text evidence="2">The sequence shown here is derived from an EMBL/GenBank/DDBJ whole genome shotgun (WGS) entry which is preliminary data.</text>
</comment>
<accession>A0A9D1UP73</accession>
<protein>
    <submittedName>
        <fullName evidence="2">Uncharacterized protein</fullName>
    </submittedName>
</protein>
<evidence type="ECO:0000313" key="2">
    <source>
        <dbReference type="EMBL" id="HIW95099.1"/>
    </source>
</evidence>
<organism evidence="2 3">
    <name type="scientific">Candidatus Corynebacterium gallistercoris</name>
    <dbReference type="NCBI Taxonomy" id="2838530"/>
    <lineage>
        <taxon>Bacteria</taxon>
        <taxon>Bacillati</taxon>
        <taxon>Actinomycetota</taxon>
        <taxon>Actinomycetes</taxon>
        <taxon>Mycobacteriales</taxon>
        <taxon>Corynebacteriaceae</taxon>
        <taxon>Corynebacterium</taxon>
    </lineage>
</organism>
<keyword evidence="1" id="KW-1133">Transmembrane helix</keyword>
<reference evidence="2" key="2">
    <citation type="submission" date="2021-04" db="EMBL/GenBank/DDBJ databases">
        <authorList>
            <person name="Gilroy R."/>
        </authorList>
    </citation>
    <scope>NUCLEOTIDE SEQUENCE</scope>
    <source>
        <strain evidence="2">4376</strain>
    </source>
</reference>
<feature type="transmembrane region" description="Helical" evidence="1">
    <location>
        <begin position="94"/>
        <end position="115"/>
    </location>
</feature>
<dbReference type="EMBL" id="DXFZ01000017">
    <property type="protein sequence ID" value="HIW95099.1"/>
    <property type="molecule type" value="Genomic_DNA"/>
</dbReference>
<evidence type="ECO:0000313" key="3">
    <source>
        <dbReference type="Proteomes" id="UP000824189"/>
    </source>
</evidence>
<keyword evidence="1" id="KW-0812">Transmembrane</keyword>
<proteinExistence type="predicted"/>
<keyword evidence="1" id="KW-0472">Membrane</keyword>
<dbReference type="AlphaFoldDB" id="A0A9D1UP73"/>
<sequence length="131" mass="14495">MTRRIFSVLAVMGFIGAMTGVEDMVSPSVITPVGTVYFLLLLVYQVWPLYMTRRDAYGRHTHPVNKMYSLFGALGLVGTLFMMVLFYTGSTVSWVAVAGSLMFMGIVGAGVLAFFATPWRDHTYRALAAEH</sequence>
<name>A0A9D1UP73_9CORY</name>
<evidence type="ECO:0000256" key="1">
    <source>
        <dbReference type="SAM" id="Phobius"/>
    </source>
</evidence>
<gene>
    <name evidence="2" type="ORF">H9867_01215</name>
</gene>
<reference evidence="2" key="1">
    <citation type="journal article" date="2021" name="PeerJ">
        <title>Extensive microbial diversity within the chicken gut microbiome revealed by metagenomics and culture.</title>
        <authorList>
            <person name="Gilroy R."/>
            <person name="Ravi A."/>
            <person name="Getino M."/>
            <person name="Pursley I."/>
            <person name="Horton D.L."/>
            <person name="Alikhan N.F."/>
            <person name="Baker D."/>
            <person name="Gharbi K."/>
            <person name="Hall N."/>
            <person name="Watson M."/>
            <person name="Adriaenssens E.M."/>
            <person name="Foster-Nyarko E."/>
            <person name="Jarju S."/>
            <person name="Secka A."/>
            <person name="Antonio M."/>
            <person name="Oren A."/>
            <person name="Chaudhuri R.R."/>
            <person name="La Ragione R."/>
            <person name="Hildebrand F."/>
            <person name="Pallen M.J."/>
        </authorList>
    </citation>
    <scope>NUCLEOTIDE SEQUENCE</scope>
    <source>
        <strain evidence="2">4376</strain>
    </source>
</reference>